<dbReference type="Pfam" id="PF12146">
    <property type="entry name" value="Hydrolase_4"/>
    <property type="match status" value="1"/>
</dbReference>
<dbReference type="Proteomes" id="UP001501138">
    <property type="component" value="Unassembled WGS sequence"/>
</dbReference>
<dbReference type="RefSeq" id="WP_344247038.1">
    <property type="nucleotide sequence ID" value="NZ_BAAAPM010000003.1"/>
</dbReference>
<dbReference type="SUPFAM" id="SSF53474">
    <property type="entry name" value="alpha/beta-Hydrolases"/>
    <property type="match status" value="1"/>
</dbReference>
<dbReference type="Gene3D" id="3.40.50.1820">
    <property type="entry name" value="alpha/beta hydrolase"/>
    <property type="match status" value="1"/>
</dbReference>
<evidence type="ECO:0000313" key="3">
    <source>
        <dbReference type="Proteomes" id="UP001501138"/>
    </source>
</evidence>
<keyword evidence="2" id="KW-0378">Hydrolase</keyword>
<comment type="caution">
    <text evidence="2">The sequence shown here is derived from an EMBL/GenBank/DDBJ whole genome shotgun (WGS) entry which is preliminary data.</text>
</comment>
<protein>
    <submittedName>
        <fullName evidence="2">Alpha/beta hydrolase</fullName>
    </submittedName>
</protein>
<proteinExistence type="predicted"/>
<reference evidence="2 3" key="1">
    <citation type="journal article" date="2019" name="Int. J. Syst. Evol. Microbiol.">
        <title>The Global Catalogue of Microorganisms (GCM) 10K type strain sequencing project: providing services to taxonomists for standard genome sequencing and annotation.</title>
        <authorList>
            <consortium name="The Broad Institute Genomics Platform"/>
            <consortium name="The Broad Institute Genome Sequencing Center for Infectious Disease"/>
            <person name="Wu L."/>
            <person name="Ma J."/>
        </authorList>
    </citation>
    <scope>NUCLEOTIDE SEQUENCE [LARGE SCALE GENOMIC DNA]</scope>
    <source>
        <strain evidence="2 3">JCM 15589</strain>
    </source>
</reference>
<evidence type="ECO:0000313" key="2">
    <source>
        <dbReference type="EMBL" id="GAA1719534.1"/>
    </source>
</evidence>
<dbReference type="InterPro" id="IPR022742">
    <property type="entry name" value="Hydrolase_4"/>
</dbReference>
<gene>
    <name evidence="2" type="ORF">GCM10009809_14160</name>
</gene>
<name>A0ABN2J7F9_9MICO</name>
<accession>A0ABN2J7F9</accession>
<keyword evidence="3" id="KW-1185">Reference proteome</keyword>
<dbReference type="PANTHER" id="PTHR11614">
    <property type="entry name" value="PHOSPHOLIPASE-RELATED"/>
    <property type="match status" value="1"/>
</dbReference>
<dbReference type="EMBL" id="BAAAPM010000003">
    <property type="protein sequence ID" value="GAA1719534.1"/>
    <property type="molecule type" value="Genomic_DNA"/>
</dbReference>
<dbReference type="GO" id="GO:0016787">
    <property type="term" value="F:hydrolase activity"/>
    <property type="evidence" value="ECO:0007669"/>
    <property type="project" value="UniProtKB-KW"/>
</dbReference>
<dbReference type="InterPro" id="IPR029058">
    <property type="entry name" value="AB_hydrolase_fold"/>
</dbReference>
<feature type="domain" description="Serine aminopeptidase S33" evidence="1">
    <location>
        <begin position="48"/>
        <end position="296"/>
    </location>
</feature>
<sequence length="320" mass="34316">MPDLPPPASGAWGPDVLGPDFEARVLPLPGDAEAALVRHVPSTTGRAPARVAVLYVHGFADYFFHPHVAAELAGRGYAFYGIDLRGHGRAWDAQVAAGGDPNQVRDIAVYAQDLDAAAAAIRSAGHERLAVLGHSTGGLVAPLWAAARPGRADALVLNSPWVEVNKPRAARLASVALVETLGALAPRAVVSHLGVDYARALHRSYGGEWDFEPAWKPHTRFAARAAWARSVMRSQRRLARGLHLDVPVLVLASDRSSKDQHLTTDSVLNVAHIRDRAPRIGTDVTFREIPGGAHDLALSPAPARELYLTTVLDWLDARVP</sequence>
<evidence type="ECO:0000259" key="1">
    <source>
        <dbReference type="Pfam" id="PF12146"/>
    </source>
</evidence>
<organism evidence="2 3">
    <name type="scientific">Isoptericola hypogeus</name>
    <dbReference type="NCBI Taxonomy" id="300179"/>
    <lineage>
        <taxon>Bacteria</taxon>
        <taxon>Bacillati</taxon>
        <taxon>Actinomycetota</taxon>
        <taxon>Actinomycetes</taxon>
        <taxon>Micrococcales</taxon>
        <taxon>Promicromonosporaceae</taxon>
        <taxon>Isoptericola</taxon>
    </lineage>
</organism>
<dbReference type="InterPro" id="IPR051044">
    <property type="entry name" value="MAG_DAG_Lipase"/>
</dbReference>